<name>A0A8W8NZG1_MAGGI</name>
<protein>
    <recommendedName>
        <fullName evidence="4">Secreted protein</fullName>
    </recommendedName>
</protein>
<feature type="signal peptide" evidence="1">
    <location>
        <begin position="1"/>
        <end position="26"/>
    </location>
</feature>
<evidence type="ECO:0008006" key="4">
    <source>
        <dbReference type="Google" id="ProtNLM"/>
    </source>
</evidence>
<keyword evidence="1" id="KW-0732">Signal</keyword>
<organism evidence="2 3">
    <name type="scientific">Magallana gigas</name>
    <name type="common">Pacific oyster</name>
    <name type="synonym">Crassostrea gigas</name>
    <dbReference type="NCBI Taxonomy" id="29159"/>
    <lineage>
        <taxon>Eukaryota</taxon>
        <taxon>Metazoa</taxon>
        <taxon>Spiralia</taxon>
        <taxon>Lophotrochozoa</taxon>
        <taxon>Mollusca</taxon>
        <taxon>Bivalvia</taxon>
        <taxon>Autobranchia</taxon>
        <taxon>Pteriomorphia</taxon>
        <taxon>Ostreida</taxon>
        <taxon>Ostreoidea</taxon>
        <taxon>Ostreidae</taxon>
        <taxon>Magallana</taxon>
    </lineage>
</organism>
<evidence type="ECO:0000256" key="1">
    <source>
        <dbReference type="SAM" id="SignalP"/>
    </source>
</evidence>
<proteinExistence type="predicted"/>
<feature type="chain" id="PRO_5036468490" description="Secreted protein" evidence="1">
    <location>
        <begin position="27"/>
        <end position="134"/>
    </location>
</feature>
<keyword evidence="3" id="KW-1185">Reference proteome</keyword>
<reference evidence="2" key="1">
    <citation type="submission" date="2022-08" db="UniProtKB">
        <authorList>
            <consortium name="EnsemblMetazoa"/>
        </authorList>
    </citation>
    <scope>IDENTIFICATION</scope>
    <source>
        <strain evidence="2">05x7-T-G4-1.051#20</strain>
    </source>
</reference>
<sequence>MISLPMSSMFICLWMLIVVIRSDVIANHYTQQPRYTGKFIASFNAEEYKADSVLACLAFRGPFCTCFGYQRLTKRCRVFDFCLDRNASFIEDGWVYYTSPSECVEGWITYGGHDYMLNLTKLSQPEAMTICHKC</sequence>
<evidence type="ECO:0000313" key="3">
    <source>
        <dbReference type="Proteomes" id="UP000005408"/>
    </source>
</evidence>
<dbReference type="Proteomes" id="UP000005408">
    <property type="component" value="Unassembled WGS sequence"/>
</dbReference>
<accession>A0A8W8NZG1</accession>
<evidence type="ECO:0000313" key="2">
    <source>
        <dbReference type="EnsemblMetazoa" id="G8470.1:cds"/>
    </source>
</evidence>
<dbReference type="EnsemblMetazoa" id="G8470.1">
    <property type="protein sequence ID" value="G8470.1:cds"/>
    <property type="gene ID" value="G8470"/>
</dbReference>
<dbReference type="AlphaFoldDB" id="A0A8W8NZG1"/>